<protein>
    <recommendedName>
        <fullName evidence="1">Co-chaperone DjlA N-terminal domain-containing protein</fullName>
    </recommendedName>
</protein>
<evidence type="ECO:0000313" key="2">
    <source>
        <dbReference type="EMBL" id="VWC76203.1"/>
    </source>
</evidence>
<reference evidence="2 3" key="1">
    <citation type="submission" date="2019-09" db="EMBL/GenBank/DDBJ databases">
        <authorList>
            <person name="Depoorter E."/>
        </authorList>
    </citation>
    <scope>NUCLEOTIDE SEQUENCE [LARGE SCALE GENOMIC DNA]</scope>
    <source>
        <strain evidence="2">R-39750</strain>
    </source>
</reference>
<accession>A0A6P2UZP2</accession>
<dbReference type="SUPFAM" id="SSF158682">
    <property type="entry name" value="TerB-like"/>
    <property type="match status" value="1"/>
</dbReference>
<sequence>MRSYPQNSPQAAARIVALMLVADGHVDRREEQVIEALDVYGQLGLDAAQFARIMKDLHEDRQTSHFHATSHLGATTVNMLTHEIDAPILRRKVLQLCFAVIAADGFLADGEIETIRLILNAWAPSST</sequence>
<name>A0A6P2UZP2_BURL3</name>
<dbReference type="AlphaFoldDB" id="A0A6P2UZP2"/>
<dbReference type="EMBL" id="CABVQN010000003">
    <property type="protein sequence ID" value="VWC76203.1"/>
    <property type="molecule type" value="Genomic_DNA"/>
</dbReference>
<proteinExistence type="predicted"/>
<dbReference type="Proteomes" id="UP000494110">
    <property type="component" value="Unassembled WGS sequence"/>
</dbReference>
<feature type="domain" description="Co-chaperone DjlA N-terminal" evidence="1">
    <location>
        <begin position="11"/>
        <end position="119"/>
    </location>
</feature>
<dbReference type="InterPro" id="IPR007791">
    <property type="entry name" value="DjlA_N"/>
</dbReference>
<dbReference type="InterPro" id="IPR029024">
    <property type="entry name" value="TerB-like"/>
</dbReference>
<organism evidence="2 3">
    <name type="scientific">Burkholderia lata (strain ATCC 17760 / DSM 23089 / LMG 22485 / NCIMB 9086 / R18194 / 383)</name>
    <dbReference type="NCBI Taxonomy" id="482957"/>
    <lineage>
        <taxon>Bacteria</taxon>
        <taxon>Pseudomonadati</taxon>
        <taxon>Pseudomonadota</taxon>
        <taxon>Betaproteobacteria</taxon>
        <taxon>Burkholderiales</taxon>
        <taxon>Burkholderiaceae</taxon>
        <taxon>Burkholderia</taxon>
        <taxon>Burkholderia cepacia complex</taxon>
    </lineage>
</organism>
<dbReference type="CDD" id="cd07177">
    <property type="entry name" value="terB_like"/>
    <property type="match status" value="1"/>
</dbReference>
<dbReference type="Gene3D" id="1.10.3680.10">
    <property type="entry name" value="TerB-like"/>
    <property type="match status" value="1"/>
</dbReference>
<evidence type="ECO:0000313" key="3">
    <source>
        <dbReference type="Proteomes" id="UP000494110"/>
    </source>
</evidence>
<dbReference type="Pfam" id="PF05099">
    <property type="entry name" value="TerB"/>
    <property type="match status" value="1"/>
</dbReference>
<gene>
    <name evidence="2" type="ORF">BLA39750_00889</name>
</gene>
<evidence type="ECO:0000259" key="1">
    <source>
        <dbReference type="Pfam" id="PF05099"/>
    </source>
</evidence>
<dbReference type="RefSeq" id="WP_175011043.1">
    <property type="nucleotide sequence ID" value="NZ_CABVQN010000003.1"/>
</dbReference>